<sequence length="252" mass="27355">MRTYAIGDIHGQYDLLRAAHDRIDADRTRCGDSAAPVVHLGDLVDRGPDCASVIGYLRRGIGAGEPWVVLKGNHDRMFSLFLHDPGARDPGLRSSFSYLHPAIGGGATLQSYGVRNAADRPLAPVHAEALDLIPPEDRAFMAALPSQHRRQDVLFVHAGIRPGIPLDDQIEDDLVWIRGPFLDDPRDHGPLVIHGHTAIHQPEHHGNRVNIDTRAAYGGPLTAIVIEDRAVFVLGDHGRIPLLPGDGIDTSA</sequence>
<proteinExistence type="predicted"/>
<reference evidence="2 3" key="1">
    <citation type="journal article" date="2000" name="Arch. Microbiol.">
        <title>Rhodobaca bogoriensis gen. nov. and sp. nov., an alkaliphilic purple nonsulfur bacterium from African Rift Valley soda lakes.</title>
        <authorList>
            <person name="Milford A.D."/>
            <person name="Achenbach L.A."/>
            <person name="Jung D.O."/>
            <person name="Madigan M.T."/>
        </authorList>
    </citation>
    <scope>NUCLEOTIDE SEQUENCE [LARGE SCALE GENOMIC DNA]</scope>
    <source>
        <strain evidence="2 3">2376</strain>
    </source>
</reference>
<dbReference type="RefSeq" id="WP_179906953.1">
    <property type="nucleotide sequence ID" value="NZ_JACBXS010000034.1"/>
</dbReference>
<gene>
    <name evidence="2" type="ORF">HUK65_14265</name>
</gene>
<dbReference type="PANTHER" id="PTHR42850:SF4">
    <property type="entry name" value="ZINC-DEPENDENT ENDOPOLYPHOSPHATASE"/>
    <property type="match status" value="1"/>
</dbReference>
<dbReference type="PANTHER" id="PTHR42850">
    <property type="entry name" value="METALLOPHOSPHOESTERASE"/>
    <property type="match status" value="1"/>
</dbReference>
<dbReference type="Gene3D" id="3.60.21.10">
    <property type="match status" value="1"/>
</dbReference>
<dbReference type="GO" id="GO:0016791">
    <property type="term" value="F:phosphatase activity"/>
    <property type="evidence" value="ECO:0007669"/>
    <property type="project" value="TreeGrafter"/>
</dbReference>
<keyword evidence="3" id="KW-1185">Reference proteome</keyword>
<evidence type="ECO:0000313" key="3">
    <source>
        <dbReference type="Proteomes" id="UP000529417"/>
    </source>
</evidence>
<accession>A0A7Z0I1L4</accession>
<dbReference type="GO" id="GO:0008803">
    <property type="term" value="F:bis(5'-nucleosyl)-tetraphosphatase (symmetrical) activity"/>
    <property type="evidence" value="ECO:0007669"/>
    <property type="project" value="TreeGrafter"/>
</dbReference>
<comment type="caution">
    <text evidence="2">The sequence shown here is derived from an EMBL/GenBank/DDBJ whole genome shotgun (WGS) entry which is preliminary data.</text>
</comment>
<name>A0A7Z0I1L4_9RHOB</name>
<dbReference type="GO" id="GO:0005737">
    <property type="term" value="C:cytoplasm"/>
    <property type="evidence" value="ECO:0007669"/>
    <property type="project" value="TreeGrafter"/>
</dbReference>
<organism evidence="2 3">
    <name type="scientific">Rhabdonatronobacter sediminivivens</name>
    <dbReference type="NCBI Taxonomy" id="2743469"/>
    <lineage>
        <taxon>Bacteria</taxon>
        <taxon>Pseudomonadati</taxon>
        <taxon>Pseudomonadota</taxon>
        <taxon>Alphaproteobacteria</taxon>
        <taxon>Rhodobacterales</taxon>
        <taxon>Paracoccaceae</taxon>
        <taxon>Rhabdonatronobacter</taxon>
    </lineage>
</organism>
<dbReference type="AlphaFoldDB" id="A0A7Z0I1L4"/>
<dbReference type="Pfam" id="PF00149">
    <property type="entry name" value="Metallophos"/>
    <property type="match status" value="1"/>
</dbReference>
<evidence type="ECO:0000313" key="2">
    <source>
        <dbReference type="EMBL" id="NYS26155.1"/>
    </source>
</evidence>
<protein>
    <submittedName>
        <fullName evidence="2">Serine/threonine protein phosphatase</fullName>
    </submittedName>
</protein>
<dbReference type="GO" id="GO:0110154">
    <property type="term" value="P:RNA decapping"/>
    <property type="evidence" value="ECO:0007669"/>
    <property type="project" value="TreeGrafter"/>
</dbReference>
<dbReference type="InterPro" id="IPR029052">
    <property type="entry name" value="Metallo-depent_PP-like"/>
</dbReference>
<dbReference type="SUPFAM" id="SSF56300">
    <property type="entry name" value="Metallo-dependent phosphatases"/>
    <property type="match status" value="1"/>
</dbReference>
<dbReference type="Proteomes" id="UP000529417">
    <property type="component" value="Unassembled WGS sequence"/>
</dbReference>
<evidence type="ECO:0000259" key="1">
    <source>
        <dbReference type="Pfam" id="PF00149"/>
    </source>
</evidence>
<dbReference type="InterPro" id="IPR050126">
    <property type="entry name" value="Ap4A_hydrolase"/>
</dbReference>
<feature type="domain" description="Calcineurin-like phosphoesterase" evidence="1">
    <location>
        <begin position="1"/>
        <end position="207"/>
    </location>
</feature>
<dbReference type="InterPro" id="IPR004843">
    <property type="entry name" value="Calcineurin-like_PHP"/>
</dbReference>
<dbReference type="EMBL" id="JACBXS010000034">
    <property type="protein sequence ID" value="NYS26155.1"/>
    <property type="molecule type" value="Genomic_DNA"/>
</dbReference>